<evidence type="ECO:0000256" key="2">
    <source>
        <dbReference type="ARBA" id="ARBA00006727"/>
    </source>
</evidence>
<sequence>MAGINEQSRLVVDVERRLIDDKSNVVERSGSSDIAAPIPAKNNESSKLGTKRSHSTYQDTLSVAVSKVLGQVLRKSHLEPLVDDLPPDGGLQAWATVFFTFQTGFNTFGFLNSYGILQNYYVTMLNLPPSTVSWIGSLYAFLMLVLRAFAGRLSDAGYFHQLFFVGTTLQIIGFFTAAISTTYWQILLAHGVCLGIAGGLIFVPTMSIAGTYFSKKRPLALAITALGNSVGGLVFAAILQNVLPSLGYAWAMRTCGFVVMATSIPANFVLRPMKLKRARGLIIDWGAFKELAYSLFCTAIFLTFLGMWVPVFYLGSFGRNIVGIDNKAAASLILIINGVGVAGRIVPALLAPRLGPLNLMIPLTFLPALILFCWASVHTQASLLLFDIFYGFLMASGQGMLPPSLGSLTKDLSKVGVRFGMVFSICGFALLIGQPLAGALIEANGGVYLYAQMYSGTCMMLGVVFMVAARTRIVGWNLKVKI</sequence>
<keyword evidence="6" id="KW-1185">Reference proteome</keyword>
<gene>
    <name evidence="5" type="ORF">RCO7_06146</name>
</gene>
<feature type="region of interest" description="Disordered" evidence="3">
    <location>
        <begin position="30"/>
        <end position="53"/>
    </location>
</feature>
<dbReference type="Pfam" id="PF07690">
    <property type="entry name" value="MFS_1"/>
    <property type="match status" value="1"/>
</dbReference>
<feature type="transmembrane region" description="Helical" evidence="4">
    <location>
        <begin position="422"/>
        <end position="441"/>
    </location>
</feature>
<accession>A0A1E1L1J2</accession>
<dbReference type="InterPro" id="IPR011701">
    <property type="entry name" value="MFS"/>
</dbReference>
<keyword evidence="4" id="KW-1133">Transmembrane helix</keyword>
<feature type="transmembrane region" description="Helical" evidence="4">
    <location>
        <begin position="131"/>
        <end position="150"/>
    </location>
</feature>
<dbReference type="InterPro" id="IPR036259">
    <property type="entry name" value="MFS_trans_sf"/>
</dbReference>
<name>A0A1E1L1J2_9HELO</name>
<proteinExistence type="inferred from homology"/>
<dbReference type="GO" id="GO:0022857">
    <property type="term" value="F:transmembrane transporter activity"/>
    <property type="evidence" value="ECO:0007669"/>
    <property type="project" value="InterPro"/>
</dbReference>
<dbReference type="Proteomes" id="UP000178129">
    <property type="component" value="Unassembled WGS sequence"/>
</dbReference>
<evidence type="ECO:0000256" key="1">
    <source>
        <dbReference type="ARBA" id="ARBA00004141"/>
    </source>
</evidence>
<feature type="transmembrane region" description="Helical" evidence="4">
    <location>
        <begin position="186"/>
        <end position="207"/>
    </location>
</feature>
<dbReference type="PANTHER" id="PTHR11360:SF130">
    <property type="entry name" value="MAJOR FACILITATOR SUPERFAMILY (MFS) PROFILE DOMAIN-CONTAINING PROTEIN-RELATED"/>
    <property type="match status" value="1"/>
</dbReference>
<feature type="transmembrane region" description="Helical" evidence="4">
    <location>
        <begin position="357"/>
        <end position="377"/>
    </location>
</feature>
<feature type="transmembrane region" description="Helical" evidence="4">
    <location>
        <begin position="93"/>
        <end position="111"/>
    </location>
</feature>
<dbReference type="AlphaFoldDB" id="A0A1E1L1J2"/>
<feature type="transmembrane region" description="Helical" evidence="4">
    <location>
        <begin position="383"/>
        <end position="401"/>
    </location>
</feature>
<feature type="transmembrane region" description="Helical" evidence="4">
    <location>
        <begin position="328"/>
        <end position="350"/>
    </location>
</feature>
<evidence type="ECO:0000313" key="6">
    <source>
        <dbReference type="Proteomes" id="UP000178129"/>
    </source>
</evidence>
<feature type="transmembrane region" description="Helical" evidence="4">
    <location>
        <begin position="447"/>
        <end position="469"/>
    </location>
</feature>
<comment type="subcellular location">
    <subcellularLocation>
        <location evidence="1">Membrane</location>
        <topology evidence="1">Multi-pass membrane protein</topology>
    </subcellularLocation>
</comment>
<dbReference type="InterPro" id="IPR050327">
    <property type="entry name" value="Proton-linked_MCT"/>
</dbReference>
<feature type="transmembrane region" description="Helical" evidence="4">
    <location>
        <begin position="291"/>
        <end position="316"/>
    </location>
</feature>
<dbReference type="PANTHER" id="PTHR11360">
    <property type="entry name" value="MONOCARBOXYLATE TRANSPORTER"/>
    <property type="match status" value="1"/>
</dbReference>
<keyword evidence="4" id="KW-0812">Transmembrane</keyword>
<keyword evidence="4" id="KW-0472">Membrane</keyword>
<protein>
    <submittedName>
        <fullName evidence="5">Related to monocarboxylate transporter</fullName>
    </submittedName>
</protein>
<dbReference type="Gene3D" id="1.20.1250.20">
    <property type="entry name" value="MFS general substrate transporter like domains"/>
    <property type="match status" value="2"/>
</dbReference>
<feature type="transmembrane region" description="Helical" evidence="4">
    <location>
        <begin position="219"/>
        <end position="238"/>
    </location>
</feature>
<evidence type="ECO:0000313" key="5">
    <source>
        <dbReference type="EMBL" id="CZT03448.1"/>
    </source>
</evidence>
<feature type="transmembrane region" description="Helical" evidence="4">
    <location>
        <begin position="162"/>
        <end position="180"/>
    </location>
</feature>
<evidence type="ECO:0000256" key="4">
    <source>
        <dbReference type="SAM" id="Phobius"/>
    </source>
</evidence>
<dbReference type="EMBL" id="FJUW01000028">
    <property type="protein sequence ID" value="CZT03448.1"/>
    <property type="molecule type" value="Genomic_DNA"/>
</dbReference>
<dbReference type="InParanoid" id="A0A1E1L1J2"/>
<comment type="similarity">
    <text evidence="2">Belongs to the major facilitator superfamily. Monocarboxylate porter (TC 2.A.1.13) family.</text>
</comment>
<evidence type="ECO:0000256" key="3">
    <source>
        <dbReference type="SAM" id="MobiDB-lite"/>
    </source>
</evidence>
<organism evidence="5 6">
    <name type="scientific">Rhynchosporium graminicola</name>
    <dbReference type="NCBI Taxonomy" id="2792576"/>
    <lineage>
        <taxon>Eukaryota</taxon>
        <taxon>Fungi</taxon>
        <taxon>Dikarya</taxon>
        <taxon>Ascomycota</taxon>
        <taxon>Pezizomycotina</taxon>
        <taxon>Leotiomycetes</taxon>
        <taxon>Helotiales</taxon>
        <taxon>Ploettnerulaceae</taxon>
        <taxon>Rhynchosporium</taxon>
    </lineage>
</organism>
<dbReference type="SUPFAM" id="SSF103473">
    <property type="entry name" value="MFS general substrate transporter"/>
    <property type="match status" value="1"/>
</dbReference>
<dbReference type="GO" id="GO:0016020">
    <property type="term" value="C:membrane"/>
    <property type="evidence" value="ECO:0007669"/>
    <property type="project" value="UniProtKB-SubCell"/>
</dbReference>
<comment type="caution">
    <text evidence="5">The sequence shown here is derived from an EMBL/GenBank/DDBJ whole genome shotgun (WGS) entry which is preliminary data.</text>
</comment>
<feature type="transmembrane region" description="Helical" evidence="4">
    <location>
        <begin position="250"/>
        <end position="270"/>
    </location>
</feature>
<reference evidence="6" key="1">
    <citation type="submission" date="2016-03" db="EMBL/GenBank/DDBJ databases">
        <authorList>
            <person name="Ploux O."/>
        </authorList>
    </citation>
    <scope>NUCLEOTIDE SEQUENCE [LARGE SCALE GENOMIC DNA]</scope>
    <source>
        <strain evidence="6">UK7</strain>
    </source>
</reference>